<dbReference type="AlphaFoldDB" id="A0A9X3FMZ1"/>
<dbReference type="PANTHER" id="PTHR30287">
    <property type="entry name" value="MEMBRANE COMPONENT OF PREDICTED ABC SUPERFAMILY METABOLITE UPTAKE TRANSPORTER"/>
    <property type="match status" value="1"/>
</dbReference>
<protein>
    <submittedName>
        <fullName evidence="8">ABC transporter permease</fullName>
    </submittedName>
</protein>
<dbReference type="RefSeq" id="WP_268752051.1">
    <property type="nucleotide sequence ID" value="NZ_JAPRFQ010000001.1"/>
</dbReference>
<evidence type="ECO:0000256" key="1">
    <source>
        <dbReference type="ARBA" id="ARBA00004651"/>
    </source>
</evidence>
<dbReference type="InterPro" id="IPR003838">
    <property type="entry name" value="ABC3_permease_C"/>
</dbReference>
<feature type="transmembrane region" description="Helical" evidence="6">
    <location>
        <begin position="685"/>
        <end position="706"/>
    </location>
</feature>
<evidence type="ECO:0000256" key="5">
    <source>
        <dbReference type="ARBA" id="ARBA00023136"/>
    </source>
</evidence>
<evidence type="ECO:0000313" key="9">
    <source>
        <dbReference type="Proteomes" id="UP001146670"/>
    </source>
</evidence>
<keyword evidence="2" id="KW-1003">Cell membrane</keyword>
<feature type="transmembrane region" description="Helical" evidence="6">
    <location>
        <begin position="20"/>
        <end position="43"/>
    </location>
</feature>
<dbReference type="PANTHER" id="PTHR30287:SF2">
    <property type="entry name" value="BLL1001 PROTEIN"/>
    <property type="match status" value="1"/>
</dbReference>
<evidence type="ECO:0000259" key="7">
    <source>
        <dbReference type="Pfam" id="PF02687"/>
    </source>
</evidence>
<dbReference type="Pfam" id="PF02687">
    <property type="entry name" value="FtsX"/>
    <property type="match status" value="1"/>
</dbReference>
<evidence type="ECO:0000256" key="3">
    <source>
        <dbReference type="ARBA" id="ARBA00022692"/>
    </source>
</evidence>
<keyword evidence="5 6" id="KW-0472">Membrane</keyword>
<feature type="transmembrane region" description="Helical" evidence="6">
    <location>
        <begin position="340"/>
        <end position="361"/>
    </location>
</feature>
<gene>
    <name evidence="8" type="ORF">OW157_04025</name>
</gene>
<evidence type="ECO:0000313" key="8">
    <source>
        <dbReference type="EMBL" id="MCZ0725738.1"/>
    </source>
</evidence>
<comment type="caution">
    <text evidence="8">The sequence shown here is derived from an EMBL/GenBank/DDBJ whole genome shotgun (WGS) entry which is preliminary data.</text>
</comment>
<feature type="transmembrane region" description="Helical" evidence="6">
    <location>
        <begin position="416"/>
        <end position="434"/>
    </location>
</feature>
<feature type="transmembrane region" description="Helical" evidence="6">
    <location>
        <begin position="646"/>
        <end position="665"/>
    </location>
</feature>
<feature type="transmembrane region" description="Helical" evidence="6">
    <location>
        <begin position="247"/>
        <end position="271"/>
    </location>
</feature>
<keyword evidence="4 6" id="KW-1133">Transmembrane helix</keyword>
<organism evidence="8 9">
    <name type="scientific">Aerococcus kribbianus</name>
    <dbReference type="NCBI Taxonomy" id="2999064"/>
    <lineage>
        <taxon>Bacteria</taxon>
        <taxon>Bacillati</taxon>
        <taxon>Bacillota</taxon>
        <taxon>Bacilli</taxon>
        <taxon>Lactobacillales</taxon>
        <taxon>Aerococcaceae</taxon>
        <taxon>Aerococcus</taxon>
    </lineage>
</organism>
<feature type="transmembrane region" description="Helical" evidence="6">
    <location>
        <begin position="303"/>
        <end position="325"/>
    </location>
</feature>
<dbReference type="Proteomes" id="UP001146670">
    <property type="component" value="Unassembled WGS sequence"/>
</dbReference>
<proteinExistence type="predicted"/>
<dbReference type="EMBL" id="JAPRFR010000001">
    <property type="protein sequence ID" value="MCZ0725738.1"/>
    <property type="molecule type" value="Genomic_DNA"/>
</dbReference>
<accession>A0A9X3FMZ1</accession>
<evidence type="ECO:0000256" key="4">
    <source>
        <dbReference type="ARBA" id="ARBA00022989"/>
    </source>
</evidence>
<comment type="subcellular location">
    <subcellularLocation>
        <location evidence="1">Cell membrane</location>
        <topology evidence="1">Multi-pass membrane protein</topology>
    </subcellularLocation>
</comment>
<keyword evidence="3 6" id="KW-0812">Transmembrane</keyword>
<evidence type="ECO:0000256" key="6">
    <source>
        <dbReference type="SAM" id="Phobius"/>
    </source>
</evidence>
<name>A0A9X3FMZ1_9LACT</name>
<feature type="transmembrane region" description="Helical" evidence="6">
    <location>
        <begin position="735"/>
        <end position="756"/>
    </location>
</feature>
<dbReference type="InterPro" id="IPR038766">
    <property type="entry name" value="Membrane_comp_ABC_pdt"/>
</dbReference>
<reference evidence="8" key="1">
    <citation type="submission" date="2022-12" db="EMBL/GenBank/DDBJ databases">
        <title>Description and comparative metabolic analysis of Aerococcus sp. nov., isolated from the feces of a pig.</title>
        <authorList>
            <person name="Chang Y.-H."/>
        </authorList>
    </citation>
    <scope>NUCLEOTIDE SEQUENCE</scope>
    <source>
        <strain evidence="8">YH-aer222</strain>
    </source>
</reference>
<keyword evidence="9" id="KW-1185">Reference proteome</keyword>
<dbReference type="GO" id="GO:0005886">
    <property type="term" value="C:plasma membrane"/>
    <property type="evidence" value="ECO:0007669"/>
    <property type="project" value="UniProtKB-SubCell"/>
</dbReference>
<evidence type="ECO:0000256" key="2">
    <source>
        <dbReference type="ARBA" id="ARBA00022475"/>
    </source>
</evidence>
<sequence length="770" mass="86460">MYRPLIINDLKASKLSSATILFFILMASFFASLVTLSGCQLLGAIDHLMVDAQAPHFIQMHLGDVDFDRLDHFANNHHSVASYQVQNFVNVDSHDLLINGQDWTNHSQDNGFSSQNANFDFLLDLNNQKPQVAPGQVYLPLSYYLNEGLEKGDLLSVNGLELEIQGPIRDVQMNSSLSSSKRFLVHPQDLAIIQEKGQTEYLIEFLLNDLDDLSTFQGDYSQHQLENNGPTITYPLIRLINGLTEGIMLLLLATIGFITLLISFLCIRFTLLARLEEDQQQIAILRAIGLPFTQVKNLYISKYLVISLVANLLGFGLALGLSPLILDRISLYYGTPNRPIIAYLLSCLASLLVTVFVIGYSHHLLNRYGKMTPAQLFNLRKQLGNKKIIKISLTSPLVSTSQGYLAWVNLANRLKSYFTLTLILIMISFITLFPQRLASSIESREFIQYMGIGDVDIMLSIPSDLTAIDQENMIATLDDDPRIEAYNFQAQATYSFQLSDGQSSKLWLRHGNPQTFPINYQAGHPPQATRDIALSYLLAKELDKTIGDTLTLQLTDGQVTLTIVGIYSDITNGGRTGQTLEQAWQAPALKTNLYITSQADTNLNKLLEDLSSQYPDFQVISVNAYRQEVLGDTANNLNKLAKSSRLVAMILLLLVTILFNHLMVIKDRIPNANLKALGIPNNEVVYKYYFGMALVTSLSLFISFLLNQQLGERLVSVFMQALGIGRFYFVDTEWWVWFLQISVLVVWVMLATALSVRSIKTMPIAKYMKE</sequence>
<feature type="domain" description="ABC3 transporter permease C-terminal" evidence="7">
    <location>
        <begin position="254"/>
        <end position="358"/>
    </location>
</feature>